<feature type="transmembrane region" description="Helical" evidence="1">
    <location>
        <begin position="279"/>
        <end position="297"/>
    </location>
</feature>
<dbReference type="RefSeq" id="WP_076420513.1">
    <property type="nucleotide sequence ID" value="NZ_FTNM01000001.1"/>
</dbReference>
<dbReference type="STRING" id="1077936.SAMN05421545_0227"/>
<protein>
    <submittedName>
        <fullName evidence="2">Amino acid transporter</fullName>
    </submittedName>
</protein>
<reference evidence="3" key="1">
    <citation type="submission" date="2017-01" db="EMBL/GenBank/DDBJ databases">
        <authorList>
            <person name="Varghese N."/>
            <person name="Submissions S."/>
        </authorList>
    </citation>
    <scope>NUCLEOTIDE SEQUENCE [LARGE SCALE GENOMIC DNA]</scope>
    <source>
        <strain evidence="3">DM9</strain>
    </source>
</reference>
<keyword evidence="1" id="KW-1133">Transmembrane helix</keyword>
<accession>A0A1N6TBL9</accession>
<name>A0A1N6TBL9_9BACT</name>
<feature type="transmembrane region" description="Helical" evidence="1">
    <location>
        <begin position="92"/>
        <end position="112"/>
    </location>
</feature>
<sequence length="1014" mass="116586">MNKIKFWNSWDADTRYPYLFLLIVAVLALMLGVYHYFTGESNFMAWDKLPELQVVQVPVHEFSRLLEPFTLYADGYLLTEQYDVAMPALNKFAAVALVLLLALCLAFYTAAITTMKRIPYFAGMLLLMMLLASFNLDLLGVIGSNTGQTTLLVFIVFFALASYAFQAFYQQVSFSVRVMVMIALVSLLGSFVYMESDFPPLLTTLHLANYSSLALMVASLLFMIWVGYENINALLWVNTQAAKPERRFSIWQFVLVSVLYLVTLVLLYLRHVGYVKGDLFYINAFVILLISAVAGFWGMRQREVLYGRLFPFKPTGAIIYLVFATITFLSIGYAYATANDSAISVFHNLIVYTHLSFGAFFFVYVMVNFGDLIKQRLAVYKVVYEPRKLPVYTIYTMGAILLAILVMRTQFRVYFNAYAGYYSYLGDLYQSSDNSILAERFYRESDLFDNHNMKASFSLSAMYRAQNERNKEILSLQEALERSPNPKLYIRLANLYDRKQYFFEKLYVLQQGAEAFPKNGEIYNNLALLYAQTSVHDSVAYYFDLAQRHAENQDLVRSNRLAYYTRQAMPDEAKELITEIRSTKYKPLRSNMAALNQLLGQTSDLKEDDFVADSLERVEDLTLFYNKTISSVNNGDTSLLKPINRYLGSQENRLFMEDLLYLKGLVHHYDGRPKEARSVVENLALAAGERSGYYYNALGHWMMEEENYGAAAHYFKEAKDRGFTQAFLSHAYALALNHQTDEAVEALREVAFTEIESAVAVAQSLEEVLEQAPSTIITQAPDHDKVQYLIAYLPDLLPEDVDRIVKSVQEKDLRREALVAKVDYFMGRREWKQANEAIKEAATALRPEGELRSKLNLQQMRLWLNTKNHEVLVKRMDNLYLTPKDKRQKLYFRAKIAEIKGRDREAAERYSQALKMLLYDEQVVEDAAAFFARYSPAEMQAYNILLDGITYNPYSARLYKAYALESVNRGLVSYADQALVSLRSLLPASEYSTFKEKFDKQRRAKEAEADQWQL</sequence>
<dbReference type="EMBL" id="FTNM01000001">
    <property type="protein sequence ID" value="SIQ50762.1"/>
    <property type="molecule type" value="Genomic_DNA"/>
</dbReference>
<dbReference type="SUPFAM" id="SSF48452">
    <property type="entry name" value="TPR-like"/>
    <property type="match status" value="2"/>
</dbReference>
<dbReference type="InterPro" id="IPR011990">
    <property type="entry name" value="TPR-like_helical_dom_sf"/>
</dbReference>
<feature type="transmembrane region" description="Helical" evidence="1">
    <location>
        <begin position="16"/>
        <end position="37"/>
    </location>
</feature>
<feature type="transmembrane region" description="Helical" evidence="1">
    <location>
        <begin position="175"/>
        <end position="195"/>
    </location>
</feature>
<keyword evidence="1" id="KW-0472">Membrane</keyword>
<feature type="transmembrane region" description="Helical" evidence="1">
    <location>
        <begin position="207"/>
        <end position="228"/>
    </location>
</feature>
<dbReference type="Proteomes" id="UP000185924">
    <property type="component" value="Unassembled WGS sequence"/>
</dbReference>
<evidence type="ECO:0000256" key="1">
    <source>
        <dbReference type="SAM" id="Phobius"/>
    </source>
</evidence>
<keyword evidence="1" id="KW-0812">Transmembrane</keyword>
<feature type="transmembrane region" description="Helical" evidence="1">
    <location>
        <begin position="317"/>
        <end position="337"/>
    </location>
</feature>
<feature type="transmembrane region" description="Helical" evidence="1">
    <location>
        <begin position="248"/>
        <end position="267"/>
    </location>
</feature>
<feature type="transmembrane region" description="Helical" evidence="1">
    <location>
        <begin position="349"/>
        <end position="369"/>
    </location>
</feature>
<dbReference type="AlphaFoldDB" id="A0A1N6TBL9"/>
<gene>
    <name evidence="2" type="ORF">SAMN05421545_0227</name>
</gene>
<evidence type="ECO:0000313" key="2">
    <source>
        <dbReference type="EMBL" id="SIQ50762.1"/>
    </source>
</evidence>
<evidence type="ECO:0000313" key="3">
    <source>
        <dbReference type="Proteomes" id="UP000185924"/>
    </source>
</evidence>
<dbReference type="Gene3D" id="1.25.40.10">
    <property type="entry name" value="Tetratricopeptide repeat domain"/>
    <property type="match status" value="2"/>
</dbReference>
<feature type="transmembrane region" description="Helical" evidence="1">
    <location>
        <begin position="151"/>
        <end position="169"/>
    </location>
</feature>
<feature type="transmembrane region" description="Helical" evidence="1">
    <location>
        <begin position="118"/>
        <end position="139"/>
    </location>
</feature>
<dbReference type="OrthoDB" id="973593at2"/>
<feature type="transmembrane region" description="Helical" evidence="1">
    <location>
        <begin position="389"/>
        <end position="407"/>
    </location>
</feature>
<keyword evidence="3" id="KW-1185">Reference proteome</keyword>
<organism evidence="2 3">
    <name type="scientific">Pontibacter lucknowensis</name>
    <dbReference type="NCBI Taxonomy" id="1077936"/>
    <lineage>
        <taxon>Bacteria</taxon>
        <taxon>Pseudomonadati</taxon>
        <taxon>Bacteroidota</taxon>
        <taxon>Cytophagia</taxon>
        <taxon>Cytophagales</taxon>
        <taxon>Hymenobacteraceae</taxon>
        <taxon>Pontibacter</taxon>
    </lineage>
</organism>
<proteinExistence type="predicted"/>